<feature type="active site" description="Proton acceptor" evidence="10">
    <location>
        <position position="387"/>
    </location>
</feature>
<dbReference type="GO" id="GO:0010124">
    <property type="term" value="P:phenylacetate catabolic process"/>
    <property type="evidence" value="ECO:0007669"/>
    <property type="project" value="TreeGrafter"/>
</dbReference>
<feature type="active site" description="Proton acceptor" evidence="10">
    <location>
        <position position="357"/>
    </location>
</feature>
<dbReference type="InterPro" id="IPR020613">
    <property type="entry name" value="Thiolase_CS"/>
</dbReference>
<keyword evidence="9 11" id="KW-0012">Acyltransferase</keyword>
<dbReference type="InterPro" id="IPR020617">
    <property type="entry name" value="Thiolase_C"/>
</dbReference>
<dbReference type="InterPro" id="IPR020615">
    <property type="entry name" value="Thiolase_acyl_enz_int_AS"/>
</dbReference>
<keyword evidence="6" id="KW-0809">Transit peptide</keyword>
<evidence type="ECO:0000256" key="2">
    <source>
        <dbReference type="ARBA" id="ARBA00005189"/>
    </source>
</evidence>
<comment type="pathway">
    <text evidence="2">Lipid metabolism.</text>
</comment>
<dbReference type="SUPFAM" id="SSF53901">
    <property type="entry name" value="Thiolase-like"/>
    <property type="match status" value="2"/>
</dbReference>
<dbReference type="CDD" id="cd00751">
    <property type="entry name" value="thiolase"/>
    <property type="match status" value="1"/>
</dbReference>
<dbReference type="EMBL" id="JACDUS010000001">
    <property type="protein sequence ID" value="MBA2879786.1"/>
    <property type="molecule type" value="Genomic_DNA"/>
</dbReference>
<feature type="domain" description="Thiolase N-terminal" evidence="12">
    <location>
        <begin position="5"/>
        <end position="260"/>
    </location>
</feature>
<evidence type="ECO:0000256" key="7">
    <source>
        <dbReference type="ARBA" id="ARBA00023098"/>
    </source>
</evidence>
<evidence type="ECO:0000256" key="11">
    <source>
        <dbReference type="RuleBase" id="RU003557"/>
    </source>
</evidence>
<dbReference type="PIRSF" id="PIRSF000429">
    <property type="entry name" value="Ac-CoA_Ac_transf"/>
    <property type="match status" value="1"/>
</dbReference>
<name>A0A7W0HJ68_9BACT</name>
<evidence type="ECO:0000256" key="3">
    <source>
        <dbReference type="ARBA" id="ARBA00010982"/>
    </source>
</evidence>
<dbReference type="GO" id="GO:0005737">
    <property type="term" value="C:cytoplasm"/>
    <property type="evidence" value="ECO:0007669"/>
    <property type="project" value="UniProtKB-ARBA"/>
</dbReference>
<evidence type="ECO:0000256" key="8">
    <source>
        <dbReference type="ARBA" id="ARBA00023140"/>
    </source>
</evidence>
<evidence type="ECO:0000259" key="13">
    <source>
        <dbReference type="Pfam" id="PF02803"/>
    </source>
</evidence>
<sequence length="401" mass="43093">MREAYIVTSLRTPGCRRGKGALAQTRPEDLLKTVIEAVMEKTPNLDKKDVEDLMIGCSFPEAQQGLNIGRIIAQMAGFPDSTCGATVNRFCSSGLEAISLQAMRIKSGWCDVAIGGGIESMSIVPMGGNMPRPHPKMAKENPDVYVSMGITAENVANRYNVSREMQDEFAYHSQMKAANAKKNGLYKELVPTPASRFVEKDGQWEEQTFVQDFDDGIREVTTIEGLGKLRPVFAANGSVTAGNSSQTTDGAAATLIVSEEALKKYNLEPIAKVKTYTVAGCRADEMGVGPAYAIPKVLDMAGLKVEDIGIFEVNEAFASQAIYCLQQLGMYDDKSLWTSDSDKRIVNVNGGAIALGHPLGCTGAKLCAQVINEMKERGVKYGVESMCIGGGMGAAAVFELV</sequence>
<dbReference type="FunFam" id="3.40.47.10:FF:000010">
    <property type="entry name" value="Acetyl-CoA acetyltransferase (Thiolase)"/>
    <property type="match status" value="1"/>
</dbReference>
<evidence type="ECO:0000256" key="10">
    <source>
        <dbReference type="PIRSR" id="PIRSR000429-1"/>
    </source>
</evidence>
<dbReference type="PANTHER" id="PTHR43853:SF8">
    <property type="entry name" value="3-KETOACYL-COA THIOLASE, PEROXISOMAL"/>
    <property type="match status" value="1"/>
</dbReference>
<dbReference type="Pfam" id="PF02803">
    <property type="entry name" value="Thiolase_C"/>
    <property type="match status" value="1"/>
</dbReference>
<evidence type="ECO:0000313" key="14">
    <source>
        <dbReference type="EMBL" id="MBA2879786.1"/>
    </source>
</evidence>
<dbReference type="PANTHER" id="PTHR43853">
    <property type="entry name" value="3-KETOACYL-COA THIOLASE, PEROXISOMAL"/>
    <property type="match status" value="1"/>
</dbReference>
<feature type="active site" description="Acyl-thioester intermediate" evidence="10">
    <location>
        <position position="91"/>
    </location>
</feature>
<gene>
    <name evidence="14" type="ORF">HNR65_000093</name>
</gene>
<organism evidence="14 15">
    <name type="scientific">Desulfosalsimonas propionicica</name>
    <dbReference type="NCBI Taxonomy" id="332175"/>
    <lineage>
        <taxon>Bacteria</taxon>
        <taxon>Pseudomonadati</taxon>
        <taxon>Thermodesulfobacteriota</taxon>
        <taxon>Desulfobacteria</taxon>
        <taxon>Desulfobacterales</taxon>
        <taxon>Desulfosalsimonadaceae</taxon>
        <taxon>Desulfosalsimonas</taxon>
    </lineage>
</organism>
<evidence type="ECO:0000256" key="6">
    <source>
        <dbReference type="ARBA" id="ARBA00022946"/>
    </source>
</evidence>
<comment type="similarity">
    <text evidence="3 11">Belongs to the thiolase-like superfamily. Thiolase family.</text>
</comment>
<keyword evidence="5" id="KW-0276">Fatty acid metabolism</keyword>
<dbReference type="InterPro" id="IPR020616">
    <property type="entry name" value="Thiolase_N"/>
</dbReference>
<keyword evidence="8" id="KW-0576">Peroxisome</keyword>
<evidence type="ECO:0000313" key="15">
    <source>
        <dbReference type="Proteomes" id="UP000525298"/>
    </source>
</evidence>
<evidence type="ECO:0000256" key="9">
    <source>
        <dbReference type="ARBA" id="ARBA00023315"/>
    </source>
</evidence>
<comment type="caution">
    <text evidence="14">The sequence shown here is derived from an EMBL/GenBank/DDBJ whole genome shotgun (WGS) entry which is preliminary data.</text>
</comment>
<dbReference type="Pfam" id="PF00108">
    <property type="entry name" value="Thiolase_N"/>
    <property type="match status" value="1"/>
</dbReference>
<dbReference type="PROSITE" id="PS00098">
    <property type="entry name" value="THIOLASE_1"/>
    <property type="match status" value="1"/>
</dbReference>
<dbReference type="AlphaFoldDB" id="A0A7W0HJ68"/>
<evidence type="ECO:0000256" key="5">
    <source>
        <dbReference type="ARBA" id="ARBA00022832"/>
    </source>
</evidence>
<reference evidence="14 15" key="1">
    <citation type="submission" date="2020-07" db="EMBL/GenBank/DDBJ databases">
        <title>Genomic Encyclopedia of Type Strains, Phase IV (KMG-IV): sequencing the most valuable type-strain genomes for metagenomic binning, comparative biology and taxonomic classification.</title>
        <authorList>
            <person name="Goeker M."/>
        </authorList>
    </citation>
    <scope>NUCLEOTIDE SEQUENCE [LARGE SCALE GENOMIC DNA]</scope>
    <source>
        <strain evidence="14 15">DSM 17721</strain>
    </source>
</reference>
<dbReference type="InterPro" id="IPR016039">
    <property type="entry name" value="Thiolase-like"/>
</dbReference>
<dbReference type="GO" id="GO:0003988">
    <property type="term" value="F:acetyl-CoA C-acyltransferase activity"/>
    <property type="evidence" value="ECO:0007669"/>
    <property type="project" value="UniProtKB-EC"/>
</dbReference>
<dbReference type="Proteomes" id="UP000525298">
    <property type="component" value="Unassembled WGS sequence"/>
</dbReference>
<keyword evidence="7" id="KW-0443">Lipid metabolism</keyword>
<dbReference type="RefSeq" id="WP_181549485.1">
    <property type="nucleotide sequence ID" value="NZ_JACDUS010000001.1"/>
</dbReference>
<protein>
    <submittedName>
        <fullName evidence="14">Acetyl-CoA acyltransferase</fullName>
        <ecNumber evidence="14">2.3.1.16</ecNumber>
    </submittedName>
</protein>
<dbReference type="Gene3D" id="3.40.47.10">
    <property type="match status" value="1"/>
</dbReference>
<evidence type="ECO:0000256" key="4">
    <source>
        <dbReference type="ARBA" id="ARBA00022679"/>
    </source>
</evidence>
<keyword evidence="4 11" id="KW-0808">Transferase</keyword>
<comment type="subcellular location">
    <subcellularLocation>
        <location evidence="1">Peroxisome</location>
    </subcellularLocation>
</comment>
<proteinExistence type="inferred from homology"/>
<dbReference type="InterPro" id="IPR002155">
    <property type="entry name" value="Thiolase"/>
</dbReference>
<evidence type="ECO:0000259" key="12">
    <source>
        <dbReference type="Pfam" id="PF00108"/>
    </source>
</evidence>
<dbReference type="NCBIfam" id="TIGR01930">
    <property type="entry name" value="AcCoA-C-Actrans"/>
    <property type="match status" value="1"/>
</dbReference>
<feature type="domain" description="Thiolase C-terminal" evidence="13">
    <location>
        <begin position="268"/>
        <end position="399"/>
    </location>
</feature>
<dbReference type="PROSITE" id="PS00737">
    <property type="entry name" value="THIOLASE_2"/>
    <property type="match status" value="1"/>
</dbReference>
<keyword evidence="15" id="KW-1185">Reference proteome</keyword>
<evidence type="ECO:0000256" key="1">
    <source>
        <dbReference type="ARBA" id="ARBA00004275"/>
    </source>
</evidence>
<dbReference type="GO" id="GO:0006635">
    <property type="term" value="P:fatty acid beta-oxidation"/>
    <property type="evidence" value="ECO:0007669"/>
    <property type="project" value="TreeGrafter"/>
</dbReference>
<dbReference type="InterPro" id="IPR050215">
    <property type="entry name" value="Thiolase-like_sf_Thiolase"/>
</dbReference>
<dbReference type="EC" id="2.3.1.16" evidence="14"/>
<accession>A0A7W0HJ68</accession>